<feature type="domain" description="Flavin reductase like" evidence="4">
    <location>
        <begin position="11"/>
        <end position="154"/>
    </location>
</feature>
<proteinExistence type="inferred from homology"/>
<evidence type="ECO:0000256" key="1">
    <source>
        <dbReference type="ARBA" id="ARBA00008898"/>
    </source>
</evidence>
<feature type="region of interest" description="Disordered" evidence="3">
    <location>
        <begin position="157"/>
        <end position="176"/>
    </location>
</feature>
<dbReference type="Gene3D" id="2.30.110.10">
    <property type="entry name" value="Electron Transport, Fmn-binding Protein, Chain A"/>
    <property type="match status" value="1"/>
</dbReference>
<name>A0ABS4QLS7_9NOCA</name>
<dbReference type="PANTHER" id="PTHR30466">
    <property type="entry name" value="FLAVIN REDUCTASE"/>
    <property type="match status" value="1"/>
</dbReference>
<accession>A0ABS4QLS7</accession>
<dbReference type="InterPro" id="IPR050268">
    <property type="entry name" value="NADH-dep_flavin_reductase"/>
</dbReference>
<dbReference type="EMBL" id="JAGGMR010000001">
    <property type="protein sequence ID" value="MBP2192651.1"/>
    <property type="molecule type" value="Genomic_DNA"/>
</dbReference>
<dbReference type="Pfam" id="PF01613">
    <property type="entry name" value="Flavin_Reduct"/>
    <property type="match status" value="1"/>
</dbReference>
<dbReference type="Proteomes" id="UP001519325">
    <property type="component" value="Unassembled WGS sequence"/>
</dbReference>
<dbReference type="PANTHER" id="PTHR30466:SF11">
    <property type="entry name" value="FLAVIN-DEPENDENT MONOOXYGENASE, REDUCTASE SUBUNIT HSAB"/>
    <property type="match status" value="1"/>
</dbReference>
<dbReference type="InterPro" id="IPR002563">
    <property type="entry name" value="Flavin_Rdtase-like_dom"/>
</dbReference>
<evidence type="ECO:0000313" key="6">
    <source>
        <dbReference type="Proteomes" id="UP001519325"/>
    </source>
</evidence>
<organism evidence="5 6">
    <name type="scientific">Nocardia goodfellowii</name>
    <dbReference type="NCBI Taxonomy" id="882446"/>
    <lineage>
        <taxon>Bacteria</taxon>
        <taxon>Bacillati</taxon>
        <taxon>Actinomycetota</taxon>
        <taxon>Actinomycetes</taxon>
        <taxon>Mycobacteriales</taxon>
        <taxon>Nocardiaceae</taxon>
        <taxon>Nocardia</taxon>
    </lineage>
</organism>
<gene>
    <name evidence="5" type="ORF">BJ987_005552</name>
</gene>
<keyword evidence="6" id="KW-1185">Reference proteome</keyword>
<evidence type="ECO:0000256" key="2">
    <source>
        <dbReference type="ARBA" id="ARBA00023002"/>
    </source>
</evidence>
<comment type="similarity">
    <text evidence="1">Belongs to the non-flavoprotein flavin reductase family.</text>
</comment>
<reference evidence="5 6" key="1">
    <citation type="submission" date="2021-03" db="EMBL/GenBank/DDBJ databases">
        <title>Sequencing the genomes of 1000 actinobacteria strains.</title>
        <authorList>
            <person name="Klenk H.-P."/>
        </authorList>
    </citation>
    <scope>NUCLEOTIDE SEQUENCE [LARGE SCALE GENOMIC DNA]</scope>
    <source>
        <strain evidence="5 6">DSM 45516</strain>
    </source>
</reference>
<dbReference type="SMART" id="SM00903">
    <property type="entry name" value="Flavin_Reduct"/>
    <property type="match status" value="1"/>
</dbReference>
<keyword evidence="2" id="KW-0560">Oxidoreductase</keyword>
<dbReference type="InterPro" id="IPR012349">
    <property type="entry name" value="Split_barrel_FMN-bd"/>
</dbReference>
<evidence type="ECO:0000259" key="4">
    <source>
        <dbReference type="SMART" id="SM00903"/>
    </source>
</evidence>
<comment type="caution">
    <text evidence="5">The sequence shown here is derived from an EMBL/GenBank/DDBJ whole genome shotgun (WGS) entry which is preliminary data.</text>
</comment>
<dbReference type="RefSeq" id="WP_245366155.1">
    <property type="nucleotide sequence ID" value="NZ_JAGGMR010000001.1"/>
</dbReference>
<evidence type="ECO:0000313" key="5">
    <source>
        <dbReference type="EMBL" id="MBP2192651.1"/>
    </source>
</evidence>
<sequence length="176" mass="18846">MAVDLDFKAVLGRFCTGVTAVTALDAEQPLGFACQSFSALSLDPLAVAIFPARTSTTWPRIREIGRFCVNILAADQEAACRQLSRTGTDKFAELKWTRSPNGAPLLTGALAWIDCTLAQEVDGGDHTIVVGHVTALGELRDAPPLLFYRSAFERLEQRPMSGTTPTGPRPAVAASK</sequence>
<evidence type="ECO:0000256" key="3">
    <source>
        <dbReference type="SAM" id="MobiDB-lite"/>
    </source>
</evidence>
<protein>
    <submittedName>
        <fullName evidence="5">Flavin reductase (DIM6/NTAB) family NADH-FMN oxidoreductase RutF</fullName>
    </submittedName>
</protein>
<dbReference type="SUPFAM" id="SSF50475">
    <property type="entry name" value="FMN-binding split barrel"/>
    <property type="match status" value="1"/>
</dbReference>